<evidence type="ECO:0000256" key="1">
    <source>
        <dbReference type="SAM" id="MobiDB-lite"/>
    </source>
</evidence>
<dbReference type="Pfam" id="PF08937">
    <property type="entry name" value="ThsB_TIR"/>
    <property type="match status" value="1"/>
</dbReference>
<evidence type="ECO:0000259" key="3">
    <source>
        <dbReference type="PROSITE" id="PS50104"/>
    </source>
</evidence>
<organism evidence="4 5">
    <name type="scientific">Promicromonospora kroppenstedtii</name>
    <dbReference type="NCBI Taxonomy" id="440482"/>
    <lineage>
        <taxon>Bacteria</taxon>
        <taxon>Bacillati</taxon>
        <taxon>Actinomycetota</taxon>
        <taxon>Actinomycetes</taxon>
        <taxon>Micrococcales</taxon>
        <taxon>Promicromonosporaceae</taxon>
        <taxon>Promicromonospora</taxon>
    </lineage>
</organism>
<dbReference type="InterPro" id="IPR011047">
    <property type="entry name" value="Quinoprotein_ADH-like_sf"/>
</dbReference>
<dbReference type="SMART" id="SM00255">
    <property type="entry name" value="TIR"/>
    <property type="match status" value="1"/>
</dbReference>
<dbReference type="InterPro" id="IPR035897">
    <property type="entry name" value="Toll_tir_struct_dom_sf"/>
</dbReference>
<feature type="region of interest" description="Disordered" evidence="1">
    <location>
        <begin position="928"/>
        <end position="969"/>
    </location>
</feature>
<dbReference type="RefSeq" id="WP_397404555.1">
    <property type="nucleotide sequence ID" value="NZ_JBIRYI010000006.1"/>
</dbReference>
<dbReference type="SUPFAM" id="SSF50969">
    <property type="entry name" value="YVTN repeat-like/Quinoprotein amine dehydrogenase"/>
    <property type="match status" value="1"/>
</dbReference>
<dbReference type="InterPro" id="IPR011044">
    <property type="entry name" value="Quino_amine_DH_bsu"/>
</dbReference>
<dbReference type="Gene3D" id="3.40.50.10140">
    <property type="entry name" value="Toll/interleukin-1 receptor homology (TIR) domain"/>
    <property type="match status" value="1"/>
</dbReference>
<proteinExistence type="predicted"/>
<feature type="transmembrane region" description="Helical" evidence="2">
    <location>
        <begin position="200"/>
        <end position="220"/>
    </location>
</feature>
<dbReference type="InterPro" id="IPR015943">
    <property type="entry name" value="WD40/YVTN_repeat-like_dom_sf"/>
</dbReference>
<keyword evidence="5" id="KW-1185">Reference proteome</keyword>
<name>A0ABW7XK28_9MICO</name>
<evidence type="ECO:0000256" key="2">
    <source>
        <dbReference type="SAM" id="Phobius"/>
    </source>
</evidence>
<dbReference type="SUPFAM" id="SSF50998">
    <property type="entry name" value="Quinoprotein alcohol dehydrogenase-like"/>
    <property type="match status" value="1"/>
</dbReference>
<feature type="domain" description="TIR" evidence="3">
    <location>
        <begin position="8"/>
        <end position="151"/>
    </location>
</feature>
<dbReference type="Gene3D" id="2.130.10.10">
    <property type="entry name" value="YVTN repeat-like/Quinoprotein amine dehydrogenase"/>
    <property type="match status" value="1"/>
</dbReference>
<evidence type="ECO:0000313" key="5">
    <source>
        <dbReference type="Proteomes" id="UP001611580"/>
    </source>
</evidence>
<keyword evidence="2" id="KW-1133">Transmembrane helix</keyword>
<sequence>MDGGGQNKRFDAFVSYSHTADAAFSRVLHRELEGFGRTNRRDRPLEIFRDESYLAAGRQLTPEIQSALGRSEWLLLLASPAAARSRWVNQELDWWWDRHGTWERLLVAVTDGEVGWSAAERDRLGERSAIPPALADRLEGELIWQDLRGLSRAQRFDSGAADVRMALAGLAAPLRGVPKADLIGFHVEWQRGEIRRGRRVAIALGAASVALALAAGAAFLQGRAAAESNVTANARLLSNAALAVADTDDERAKLLAVEGYRLHEDAQTTSALYQAAGANVYRSAQVPLPGPMTSTAQHASLTASGTHVVAATTEGLVLWDTHGATTEVLGLAGEEILDVAVGGDGTVVAAATPEAVTVWRDGRAFDVAAENARVGVDDSHLVVVESEPFSERPTRMRVIDTSDGSVVEDVKRHGVPSADEIGVDDGVVTIASELGTWQRRPLDDLGSVDAEGDQALAPMNGVLLALAPNARYFGFASYDLRVFPNYTGRAGAAGGGFHPTDPLPITTDNDLRVEDVPAAYVPQPLTSGNTTAFAISGTGDRYLVAGGDEIWVTSLRESLDGPARWRLTGARLPDAAVFLSNNRVVTVDHGSITLWNLSARPEVYDELDLVVQDGPTAGFSATLAASDDGERIAAVGGFGQMVIDDGTRTRTVEAEGYWPLWRRDGSLLIASTIAGYVLDGERVTELWLDDQETDTTSWGLFGAWVVGDRLILVDGDHDVQVRDAETGRLLRRIDTDIPEPEEWGRDTSIVNSAALSPDGTTVGIATADERGAYLVDLGSGRTRALRGEGVARGILMTDEAVIVVRPQQVDVLDATGAELRRVIPMEGDFVHAVAMVPGTSLVARVRNDGHLVLFDTGTGDEMGSFPMPSGGSSGVNWPWATATLTVAGESILSASANAPIARWDLTPGAVVDAACRAAGRDLRPEEWSAVASLDPPDDLSCGRDREPETPTSFTSAVTANAGLGSVTEP</sequence>
<accession>A0ABW7XK28</accession>
<reference evidence="4 5" key="1">
    <citation type="submission" date="2024-10" db="EMBL/GenBank/DDBJ databases">
        <title>The Natural Products Discovery Center: Release of the First 8490 Sequenced Strains for Exploring Actinobacteria Biosynthetic Diversity.</title>
        <authorList>
            <person name="Kalkreuter E."/>
            <person name="Kautsar S.A."/>
            <person name="Yang D."/>
            <person name="Bader C.D."/>
            <person name="Teijaro C.N."/>
            <person name="Fluegel L."/>
            <person name="Davis C.M."/>
            <person name="Simpson J.R."/>
            <person name="Lauterbach L."/>
            <person name="Steele A.D."/>
            <person name="Gui C."/>
            <person name="Meng S."/>
            <person name="Li G."/>
            <person name="Viehrig K."/>
            <person name="Ye F."/>
            <person name="Su P."/>
            <person name="Kiefer A.F."/>
            <person name="Nichols A."/>
            <person name="Cepeda A.J."/>
            <person name="Yan W."/>
            <person name="Fan B."/>
            <person name="Jiang Y."/>
            <person name="Adhikari A."/>
            <person name="Zheng C.-J."/>
            <person name="Schuster L."/>
            <person name="Cowan T.M."/>
            <person name="Smanski M.J."/>
            <person name="Chevrette M.G."/>
            <person name="De Carvalho L.P.S."/>
            <person name="Shen B."/>
        </authorList>
    </citation>
    <scope>NUCLEOTIDE SEQUENCE [LARGE SCALE GENOMIC DNA]</scope>
    <source>
        <strain evidence="4 5">NPDC019481</strain>
    </source>
</reference>
<keyword evidence="2" id="KW-0812">Transmembrane</keyword>
<dbReference type="Proteomes" id="UP001611580">
    <property type="component" value="Unassembled WGS sequence"/>
</dbReference>
<dbReference type="SUPFAM" id="SSF52200">
    <property type="entry name" value="Toll/Interleukin receptor TIR domain"/>
    <property type="match status" value="1"/>
</dbReference>
<dbReference type="PROSITE" id="PS50104">
    <property type="entry name" value="TIR"/>
    <property type="match status" value="1"/>
</dbReference>
<dbReference type="EMBL" id="JBIRYI010000006">
    <property type="protein sequence ID" value="MFI2487665.1"/>
    <property type="molecule type" value="Genomic_DNA"/>
</dbReference>
<dbReference type="InterPro" id="IPR000157">
    <property type="entry name" value="TIR_dom"/>
</dbReference>
<comment type="caution">
    <text evidence="4">The sequence shown here is derived from an EMBL/GenBank/DDBJ whole genome shotgun (WGS) entry which is preliminary data.</text>
</comment>
<protein>
    <submittedName>
        <fullName evidence="4">WD40 repeat domain-containing protein</fullName>
    </submittedName>
</protein>
<feature type="compositionally biased region" description="Polar residues" evidence="1">
    <location>
        <begin position="949"/>
        <end position="958"/>
    </location>
</feature>
<dbReference type="InterPro" id="IPR015032">
    <property type="entry name" value="ThsB__TIR-like_domain"/>
</dbReference>
<gene>
    <name evidence="4" type="ORF">ACH47X_12180</name>
</gene>
<keyword evidence="2" id="KW-0472">Membrane</keyword>
<evidence type="ECO:0000313" key="4">
    <source>
        <dbReference type="EMBL" id="MFI2487665.1"/>
    </source>
</evidence>